<keyword evidence="2" id="KW-1185">Reference proteome</keyword>
<proteinExistence type="predicted"/>
<dbReference type="AlphaFoldDB" id="A0A521B7G6"/>
<accession>A0A521B7G6</accession>
<evidence type="ECO:0000313" key="1">
    <source>
        <dbReference type="EMBL" id="SMO43038.1"/>
    </source>
</evidence>
<gene>
    <name evidence="1" type="ORF">SAMN06265379_101768</name>
</gene>
<dbReference type="EMBL" id="FXTB01000001">
    <property type="protein sequence ID" value="SMO43038.1"/>
    <property type="molecule type" value="Genomic_DNA"/>
</dbReference>
<dbReference type="Proteomes" id="UP000319040">
    <property type="component" value="Unassembled WGS sequence"/>
</dbReference>
<protein>
    <submittedName>
        <fullName evidence="1">Uncharacterized protein</fullName>
    </submittedName>
</protein>
<reference evidence="1 2" key="1">
    <citation type="submission" date="2017-05" db="EMBL/GenBank/DDBJ databases">
        <authorList>
            <person name="Varghese N."/>
            <person name="Submissions S."/>
        </authorList>
    </citation>
    <scope>NUCLEOTIDE SEQUENCE [LARGE SCALE GENOMIC DNA]</scope>
    <source>
        <strain evidence="1 2">DSM 27040</strain>
    </source>
</reference>
<evidence type="ECO:0000313" key="2">
    <source>
        <dbReference type="Proteomes" id="UP000319040"/>
    </source>
</evidence>
<sequence length="56" mass="6489">MLFLACVLQILGFAAKVRIVHLQNHFVVGNTEPQRFFLQFNFNLTVSHGRIVRYIA</sequence>
<organism evidence="1 2">
    <name type="scientific">Saccharicrinis carchari</name>
    <dbReference type="NCBI Taxonomy" id="1168039"/>
    <lineage>
        <taxon>Bacteria</taxon>
        <taxon>Pseudomonadati</taxon>
        <taxon>Bacteroidota</taxon>
        <taxon>Bacteroidia</taxon>
        <taxon>Marinilabiliales</taxon>
        <taxon>Marinilabiliaceae</taxon>
        <taxon>Saccharicrinis</taxon>
    </lineage>
</organism>
<name>A0A521B7G6_SACCC</name>